<dbReference type="Pfam" id="PF01597">
    <property type="entry name" value="GCV_H"/>
    <property type="match status" value="1"/>
</dbReference>
<evidence type="ECO:0000313" key="6">
    <source>
        <dbReference type="EMBL" id="MBM9468578.1"/>
    </source>
</evidence>
<dbReference type="GO" id="GO:0005960">
    <property type="term" value="C:glycine cleavage complex"/>
    <property type="evidence" value="ECO:0007669"/>
    <property type="project" value="InterPro"/>
</dbReference>
<dbReference type="GO" id="GO:0019464">
    <property type="term" value="P:glycine decarboxylation via glycine cleavage system"/>
    <property type="evidence" value="ECO:0007669"/>
    <property type="project" value="UniProtKB-UniRule"/>
</dbReference>
<accession>A0A939BXI1</accession>
<evidence type="ECO:0000256" key="1">
    <source>
        <dbReference type="ARBA" id="ARBA00009249"/>
    </source>
</evidence>
<evidence type="ECO:0000256" key="2">
    <source>
        <dbReference type="ARBA" id="ARBA00022823"/>
    </source>
</evidence>
<dbReference type="InterPro" id="IPR002930">
    <property type="entry name" value="GCV_H"/>
</dbReference>
<evidence type="ECO:0000259" key="5">
    <source>
        <dbReference type="PROSITE" id="PS50968"/>
    </source>
</evidence>
<dbReference type="CDD" id="cd06848">
    <property type="entry name" value="GCS_H"/>
    <property type="match status" value="1"/>
</dbReference>
<dbReference type="GO" id="GO:0009249">
    <property type="term" value="P:protein lipoylation"/>
    <property type="evidence" value="ECO:0007669"/>
    <property type="project" value="TreeGrafter"/>
</dbReference>
<dbReference type="SUPFAM" id="SSF51230">
    <property type="entry name" value="Single hybrid motif"/>
    <property type="match status" value="1"/>
</dbReference>
<dbReference type="EMBL" id="JAERWK010000019">
    <property type="protein sequence ID" value="MBM9468578.1"/>
    <property type="molecule type" value="Genomic_DNA"/>
</dbReference>
<dbReference type="RefSeq" id="WP_205261530.1">
    <property type="nucleotide sequence ID" value="NZ_JAERWK010000019.1"/>
</dbReference>
<dbReference type="GO" id="GO:0005829">
    <property type="term" value="C:cytosol"/>
    <property type="evidence" value="ECO:0007669"/>
    <property type="project" value="TreeGrafter"/>
</dbReference>
<dbReference type="Proteomes" id="UP000663792">
    <property type="component" value="Unassembled WGS sequence"/>
</dbReference>
<dbReference type="NCBIfam" id="TIGR00527">
    <property type="entry name" value="gcvH"/>
    <property type="match status" value="1"/>
</dbReference>
<dbReference type="PANTHER" id="PTHR11715">
    <property type="entry name" value="GLYCINE CLEAVAGE SYSTEM H PROTEIN"/>
    <property type="match status" value="1"/>
</dbReference>
<feature type="domain" description="Lipoyl-binding" evidence="5">
    <location>
        <begin position="22"/>
        <end position="104"/>
    </location>
</feature>
<dbReference type="HAMAP" id="MF_00272">
    <property type="entry name" value="GcvH"/>
    <property type="match status" value="1"/>
</dbReference>
<feature type="modified residue" description="N6-lipoyllysine" evidence="3 4">
    <location>
        <position position="63"/>
    </location>
</feature>
<organism evidence="6 7">
    <name type="scientific">Nakamurella leprariae</name>
    <dbReference type="NCBI Taxonomy" id="2803911"/>
    <lineage>
        <taxon>Bacteria</taxon>
        <taxon>Bacillati</taxon>
        <taxon>Actinomycetota</taxon>
        <taxon>Actinomycetes</taxon>
        <taxon>Nakamurellales</taxon>
        <taxon>Nakamurellaceae</taxon>
        <taxon>Nakamurella</taxon>
    </lineage>
</organism>
<sequence length="125" mass="13214">MSVPTDLLYTPDHEWLRLADGTAVVGVTHYAADALGEVVHVELPAPGTRLVQGQVCGEIESTKSVGDLFAPADGEVLQRNETVVAEPALVNTEPYGTGWLFTMSVPITPDLLDAAGYAAQLDHDG</sequence>
<evidence type="ECO:0000256" key="4">
    <source>
        <dbReference type="PIRSR" id="PIRSR617453-50"/>
    </source>
</evidence>
<comment type="function">
    <text evidence="3">The glycine cleavage system catalyzes the degradation of glycine. The H protein shuttles the methylamine group of glycine from the P protein to the T protein.</text>
</comment>
<proteinExistence type="inferred from homology"/>
<dbReference type="InterPro" id="IPR003016">
    <property type="entry name" value="2-oxoA_DH_lipoyl-BS"/>
</dbReference>
<comment type="caution">
    <text evidence="6">The sequence shown here is derived from an EMBL/GenBank/DDBJ whole genome shotgun (WGS) entry which is preliminary data.</text>
</comment>
<evidence type="ECO:0000313" key="7">
    <source>
        <dbReference type="Proteomes" id="UP000663792"/>
    </source>
</evidence>
<keyword evidence="7" id="KW-1185">Reference proteome</keyword>
<dbReference type="NCBIfam" id="NF002270">
    <property type="entry name" value="PRK01202.1"/>
    <property type="match status" value="1"/>
</dbReference>
<dbReference type="InterPro" id="IPR011053">
    <property type="entry name" value="Single_hybrid_motif"/>
</dbReference>
<reference evidence="6" key="1">
    <citation type="submission" date="2021-01" db="EMBL/GenBank/DDBJ databases">
        <title>YIM 132084 draft genome.</title>
        <authorList>
            <person name="An D."/>
        </authorList>
    </citation>
    <scope>NUCLEOTIDE SEQUENCE</scope>
    <source>
        <strain evidence="6">YIM 132084</strain>
    </source>
</reference>
<comment type="subunit">
    <text evidence="3">The glycine cleavage system is composed of four proteins: P, T, L and H.</text>
</comment>
<dbReference type="PROSITE" id="PS00189">
    <property type="entry name" value="LIPOYL"/>
    <property type="match status" value="1"/>
</dbReference>
<keyword evidence="2 3" id="KW-0450">Lipoyl</keyword>
<dbReference type="InterPro" id="IPR033753">
    <property type="entry name" value="GCV_H/Fam206"/>
</dbReference>
<gene>
    <name evidence="3 6" type="primary">gcvH</name>
    <name evidence="6" type="ORF">JL106_14935</name>
</gene>
<name>A0A939BXI1_9ACTN</name>
<protein>
    <recommendedName>
        <fullName evidence="3">Glycine cleavage system H protein</fullName>
    </recommendedName>
</protein>
<comment type="similarity">
    <text evidence="1 3">Belongs to the GcvH family.</text>
</comment>
<dbReference type="Gene3D" id="2.40.50.100">
    <property type="match status" value="1"/>
</dbReference>
<dbReference type="InterPro" id="IPR017453">
    <property type="entry name" value="GCV_H_sub"/>
</dbReference>
<dbReference type="InterPro" id="IPR000089">
    <property type="entry name" value="Biotin_lipoyl"/>
</dbReference>
<dbReference type="AlphaFoldDB" id="A0A939BXI1"/>
<comment type="cofactor">
    <cofactor evidence="3">
        <name>(R)-lipoate</name>
        <dbReference type="ChEBI" id="CHEBI:83088"/>
    </cofactor>
    <text evidence="3">Binds 1 lipoyl cofactor covalently.</text>
</comment>
<evidence type="ECO:0000256" key="3">
    <source>
        <dbReference type="HAMAP-Rule" id="MF_00272"/>
    </source>
</evidence>
<dbReference type="PROSITE" id="PS50968">
    <property type="entry name" value="BIOTINYL_LIPOYL"/>
    <property type="match status" value="1"/>
</dbReference>
<dbReference type="PANTHER" id="PTHR11715:SF3">
    <property type="entry name" value="GLYCINE CLEAVAGE SYSTEM H PROTEIN-RELATED"/>
    <property type="match status" value="1"/>
</dbReference>